<dbReference type="Pfam" id="PF18476">
    <property type="entry name" value="PIN_8"/>
    <property type="match status" value="1"/>
</dbReference>
<evidence type="ECO:0000313" key="2">
    <source>
        <dbReference type="EMBL" id="TAA73722.1"/>
    </source>
</evidence>
<evidence type="ECO:0000313" key="3">
    <source>
        <dbReference type="Proteomes" id="UP000316238"/>
    </source>
</evidence>
<protein>
    <recommendedName>
        <fullName evidence="1">PIN like domain-containing protein</fullName>
    </recommendedName>
</protein>
<gene>
    <name evidence="2" type="ORF">CDV28_1669</name>
</gene>
<organism evidence="2 3">
    <name type="scientific">Candidatus Electronema aureum</name>
    <dbReference type="NCBI Taxonomy" id="2005002"/>
    <lineage>
        <taxon>Bacteria</taxon>
        <taxon>Pseudomonadati</taxon>
        <taxon>Thermodesulfobacteriota</taxon>
        <taxon>Desulfobulbia</taxon>
        <taxon>Desulfobulbales</taxon>
        <taxon>Desulfobulbaceae</taxon>
        <taxon>Candidatus Electronema</taxon>
    </lineage>
</organism>
<keyword evidence="3" id="KW-1185">Reference proteome</keyword>
<accession>A0A521FY83</accession>
<dbReference type="AlphaFoldDB" id="A0A521FY83"/>
<reference evidence="2" key="1">
    <citation type="submission" date="2017-07" db="EMBL/GenBank/DDBJ databases">
        <title>The cable genome - Insights into the physiology and evolution of filamentous bacteria capable of sulfide oxidation via long distance electron transfer.</title>
        <authorList>
            <person name="Thorup C."/>
            <person name="Bjerg J.T."/>
            <person name="Schreiber L."/>
            <person name="Nielsen L.P."/>
            <person name="Kjeldsen K.U."/>
            <person name="Boesen T."/>
            <person name="Boggild A."/>
            <person name="Meysman F."/>
            <person name="Geelhoed J."/>
            <person name="Schramm A."/>
        </authorList>
    </citation>
    <scope>NUCLEOTIDE SEQUENCE [LARGE SCALE GENOMIC DNA]</scope>
    <source>
        <strain evidence="2">GS</strain>
    </source>
</reference>
<comment type="caution">
    <text evidence="2">The sequence shown here is derived from an EMBL/GenBank/DDBJ whole genome shotgun (WGS) entry which is preliminary data.</text>
</comment>
<dbReference type="InterPro" id="IPR041578">
    <property type="entry name" value="PIN_8"/>
</dbReference>
<feature type="domain" description="PIN like" evidence="1">
    <location>
        <begin position="28"/>
        <end position="229"/>
    </location>
</feature>
<evidence type="ECO:0000259" key="1">
    <source>
        <dbReference type="Pfam" id="PF18476"/>
    </source>
</evidence>
<sequence>MAKRMKEVFRCYYGLEESEYAVLWKDAIFIFDANVLLNLYRYKEKTRNELLDVIDKLKNRLWIPHQVGLEFQRNRITVINEQNKKFSEVKKIIKEHISGIENDFNNIQIDKKHANIDPTDIISAFKKIQEDFFSKLDELENSSIRFNSNDAIRDRLDDAIQENIGPQPENQEYLDNLYKEGEQRFSSKIPPGYKDDSKGDKEFTFAGLKYKNKYGDLIAWKQIIAHARDVS</sequence>
<name>A0A521FY83_9BACT</name>
<dbReference type="Proteomes" id="UP000316238">
    <property type="component" value="Unassembled WGS sequence"/>
</dbReference>
<dbReference type="EMBL" id="NQJD01000066">
    <property type="protein sequence ID" value="TAA73722.1"/>
    <property type="molecule type" value="Genomic_DNA"/>
</dbReference>
<proteinExistence type="predicted"/>